<dbReference type="Proteomes" id="UP001443914">
    <property type="component" value="Unassembled WGS sequence"/>
</dbReference>
<organism evidence="1 2">
    <name type="scientific">Saponaria officinalis</name>
    <name type="common">Common soapwort</name>
    <name type="synonym">Lychnis saponaria</name>
    <dbReference type="NCBI Taxonomy" id="3572"/>
    <lineage>
        <taxon>Eukaryota</taxon>
        <taxon>Viridiplantae</taxon>
        <taxon>Streptophyta</taxon>
        <taxon>Embryophyta</taxon>
        <taxon>Tracheophyta</taxon>
        <taxon>Spermatophyta</taxon>
        <taxon>Magnoliopsida</taxon>
        <taxon>eudicotyledons</taxon>
        <taxon>Gunneridae</taxon>
        <taxon>Pentapetalae</taxon>
        <taxon>Caryophyllales</taxon>
        <taxon>Caryophyllaceae</taxon>
        <taxon>Caryophylleae</taxon>
        <taxon>Saponaria</taxon>
    </lineage>
</organism>
<comment type="caution">
    <text evidence="1">The sequence shown here is derived from an EMBL/GenBank/DDBJ whole genome shotgun (WGS) entry which is preliminary data.</text>
</comment>
<accession>A0AAW1LDT7</accession>
<evidence type="ECO:0000313" key="1">
    <source>
        <dbReference type="EMBL" id="KAK9733789.1"/>
    </source>
</evidence>
<proteinExistence type="predicted"/>
<evidence type="ECO:0000313" key="2">
    <source>
        <dbReference type="Proteomes" id="UP001443914"/>
    </source>
</evidence>
<dbReference type="AlphaFoldDB" id="A0AAW1LDT7"/>
<gene>
    <name evidence="1" type="ORF">RND81_04G092600</name>
</gene>
<protein>
    <recommendedName>
        <fullName evidence="3">Retrovirus-related Pol polyprotein from transposon TNT 1-94</fullName>
    </recommendedName>
</protein>
<sequence>MVCTRPDLAYSVSVVSRFMHNPGKEHWEAVKWILRYLKGSADIGSVFDKERADPGGVVGYVDADYGGDLDRRRSLSAYIFTLCDAARCALRLPSPVYLSAGNPISWYSSLQAIAALSTTEAEYIAATEGIKEAIWLKGLVSELGLKQDVLVVFCDSQSAIHLTRNSKHY</sequence>
<name>A0AAW1LDT7_SAPOF</name>
<evidence type="ECO:0008006" key="3">
    <source>
        <dbReference type="Google" id="ProtNLM"/>
    </source>
</evidence>
<dbReference type="PANTHER" id="PTHR11439">
    <property type="entry name" value="GAG-POL-RELATED RETROTRANSPOSON"/>
    <property type="match status" value="1"/>
</dbReference>
<dbReference type="EMBL" id="JBDFQZ010000004">
    <property type="protein sequence ID" value="KAK9733789.1"/>
    <property type="molecule type" value="Genomic_DNA"/>
</dbReference>
<dbReference type="CDD" id="cd09272">
    <property type="entry name" value="RNase_HI_RT_Ty1"/>
    <property type="match status" value="1"/>
</dbReference>
<keyword evidence="2" id="KW-1185">Reference proteome</keyword>
<reference evidence="1" key="1">
    <citation type="submission" date="2024-03" db="EMBL/GenBank/DDBJ databases">
        <title>WGS assembly of Saponaria officinalis var. Norfolk2.</title>
        <authorList>
            <person name="Jenkins J."/>
            <person name="Shu S."/>
            <person name="Grimwood J."/>
            <person name="Barry K."/>
            <person name="Goodstein D."/>
            <person name="Schmutz J."/>
            <person name="Leebens-Mack J."/>
            <person name="Osbourn A."/>
        </authorList>
    </citation>
    <scope>NUCLEOTIDE SEQUENCE [LARGE SCALE GENOMIC DNA]</scope>
    <source>
        <strain evidence="1">JIC</strain>
    </source>
</reference>
<dbReference type="PANTHER" id="PTHR11439:SF491">
    <property type="entry name" value="INTEGRASE CATALYTIC DOMAIN-CONTAINING PROTEIN"/>
    <property type="match status" value="1"/>
</dbReference>